<dbReference type="RefSeq" id="WP_066406762.1">
    <property type="nucleotide sequence ID" value="NZ_CP011390.1"/>
</dbReference>
<feature type="compositionally biased region" description="Basic and acidic residues" evidence="1">
    <location>
        <begin position="42"/>
        <end position="62"/>
    </location>
</feature>
<feature type="region of interest" description="Disordered" evidence="1">
    <location>
        <begin position="1"/>
        <end position="79"/>
    </location>
</feature>
<proteinExistence type="predicted"/>
<evidence type="ECO:0000313" key="3">
    <source>
        <dbReference type="Proteomes" id="UP000077177"/>
    </source>
</evidence>
<keyword evidence="3" id="KW-1185">Reference proteome</keyword>
<name>A0A172TZG3_9BACT</name>
<sequence length="79" mass="8631">MKDADNHPGERGVDAGSSGRQKKTNGKRGNAAPHTLVSNEPKAVRSQEEDSKRHQVVKENKRSSRPSTGPEDWGGYNGY</sequence>
<protein>
    <submittedName>
        <fullName evidence="2">Uncharacterized protein</fullName>
    </submittedName>
</protein>
<reference evidence="2 3" key="2">
    <citation type="journal article" date="2016" name="Int. J. Syst. Evol. Microbiol.">
        <title>Flavisolibacter tropicus sp. nov., isolated from tropical soil.</title>
        <authorList>
            <person name="Lee J.J."/>
            <person name="Kang M.S."/>
            <person name="Kim G.S."/>
            <person name="Lee C.S."/>
            <person name="Lim S."/>
            <person name="Lee J."/>
            <person name="Roh S.H."/>
            <person name="Kang H."/>
            <person name="Ha J.M."/>
            <person name="Bae S."/>
            <person name="Jung H.Y."/>
            <person name="Kim M.K."/>
        </authorList>
    </citation>
    <scope>NUCLEOTIDE SEQUENCE [LARGE SCALE GENOMIC DNA]</scope>
    <source>
        <strain evidence="2 3">LCS9</strain>
    </source>
</reference>
<organism evidence="2 3">
    <name type="scientific">Flavisolibacter tropicus</name>
    <dbReference type="NCBI Taxonomy" id="1492898"/>
    <lineage>
        <taxon>Bacteria</taxon>
        <taxon>Pseudomonadati</taxon>
        <taxon>Bacteroidota</taxon>
        <taxon>Chitinophagia</taxon>
        <taxon>Chitinophagales</taxon>
        <taxon>Chitinophagaceae</taxon>
        <taxon>Flavisolibacter</taxon>
    </lineage>
</organism>
<dbReference type="Proteomes" id="UP000077177">
    <property type="component" value="Chromosome"/>
</dbReference>
<dbReference type="EMBL" id="CP011390">
    <property type="protein sequence ID" value="ANE52372.1"/>
    <property type="molecule type" value="Genomic_DNA"/>
</dbReference>
<evidence type="ECO:0000256" key="1">
    <source>
        <dbReference type="SAM" id="MobiDB-lite"/>
    </source>
</evidence>
<evidence type="ECO:0000313" key="2">
    <source>
        <dbReference type="EMBL" id="ANE52372.1"/>
    </source>
</evidence>
<dbReference type="KEGG" id="fla:SY85_19680"/>
<gene>
    <name evidence="2" type="ORF">SY85_19680</name>
</gene>
<accession>A0A172TZG3</accession>
<reference evidence="3" key="1">
    <citation type="submission" date="2015-01" db="EMBL/GenBank/DDBJ databases">
        <title>Flavisolibacter sp./LCS9/ whole genome sequencing.</title>
        <authorList>
            <person name="Kim M.K."/>
            <person name="Srinivasan S."/>
            <person name="Lee J.-J."/>
        </authorList>
    </citation>
    <scope>NUCLEOTIDE SEQUENCE [LARGE SCALE GENOMIC DNA]</scope>
    <source>
        <strain evidence="3">LCS9</strain>
    </source>
</reference>
<dbReference type="AlphaFoldDB" id="A0A172TZG3"/>
<feature type="compositionally biased region" description="Basic and acidic residues" evidence="1">
    <location>
        <begin position="1"/>
        <end position="13"/>
    </location>
</feature>